<evidence type="ECO:0000256" key="1">
    <source>
        <dbReference type="ARBA" id="ARBA00006484"/>
    </source>
</evidence>
<dbReference type="SUPFAM" id="SSF51735">
    <property type="entry name" value="NAD(P)-binding Rossmann-fold domains"/>
    <property type="match status" value="3"/>
</dbReference>
<dbReference type="AlphaFoldDB" id="A0AAV6K037"/>
<dbReference type="Pfam" id="PF00106">
    <property type="entry name" value="adh_short"/>
    <property type="match status" value="3"/>
</dbReference>
<accession>A0AAV6K037</accession>
<dbReference type="EMBL" id="JACTNZ010000006">
    <property type="protein sequence ID" value="KAG5545780.1"/>
    <property type="molecule type" value="Genomic_DNA"/>
</dbReference>
<dbReference type="InterPro" id="IPR020904">
    <property type="entry name" value="Sc_DH/Rdtase_CS"/>
</dbReference>
<proteinExistence type="inferred from homology"/>
<dbReference type="Pfam" id="PF13561">
    <property type="entry name" value="adh_short_C2"/>
    <property type="match status" value="1"/>
</dbReference>
<keyword evidence="4" id="KW-1185">Reference proteome</keyword>
<dbReference type="Gene3D" id="3.40.50.720">
    <property type="entry name" value="NAD(P)-binding Rossmann-like Domain"/>
    <property type="match status" value="3"/>
</dbReference>
<dbReference type="PRINTS" id="PR00081">
    <property type="entry name" value="GDHRDH"/>
</dbReference>
<reference evidence="3 4" key="1">
    <citation type="submission" date="2020-08" db="EMBL/GenBank/DDBJ databases">
        <title>Plant Genome Project.</title>
        <authorList>
            <person name="Zhang R.-G."/>
        </authorList>
    </citation>
    <scope>NUCLEOTIDE SEQUENCE [LARGE SCALE GENOMIC DNA]</scope>
    <source>
        <strain evidence="3">WSP0</strain>
        <tissue evidence="3">Leaf</tissue>
    </source>
</reference>
<dbReference type="Proteomes" id="UP000823749">
    <property type="component" value="Chromosome 6"/>
</dbReference>
<dbReference type="InterPro" id="IPR002347">
    <property type="entry name" value="SDR_fam"/>
</dbReference>
<organism evidence="3 4">
    <name type="scientific">Rhododendron griersonianum</name>
    <dbReference type="NCBI Taxonomy" id="479676"/>
    <lineage>
        <taxon>Eukaryota</taxon>
        <taxon>Viridiplantae</taxon>
        <taxon>Streptophyta</taxon>
        <taxon>Embryophyta</taxon>
        <taxon>Tracheophyta</taxon>
        <taxon>Spermatophyta</taxon>
        <taxon>Magnoliopsida</taxon>
        <taxon>eudicotyledons</taxon>
        <taxon>Gunneridae</taxon>
        <taxon>Pentapetalae</taxon>
        <taxon>asterids</taxon>
        <taxon>Ericales</taxon>
        <taxon>Ericaceae</taxon>
        <taxon>Ericoideae</taxon>
        <taxon>Rhodoreae</taxon>
        <taxon>Rhododendron</taxon>
    </lineage>
</organism>
<sequence>MARPMDSILDMDMEEGYDRNVAVDFRGSALCIKHAARAMVKRQVRGSIICTGSLASVLEVLGGLGYAASKHGLVGLVRATAKAVLFFASDESSIHVSDINSAIVVDGGFTVDNSIAMIVSQMLMKEKQYSSLCPRDGDLANRRGGSKAVPPQSSSLNLHTEKGDVGGADEADVTPRPRLEGKVAIITGAASGIGEAAAKLFVENGAFVVVADIQEELGLKVVASIAGPDVDRAIYKKCDVTVEKQVEEIVAFAIEKYGTLDIMYSNAGILGPMDSILDMDMEDGFDRTMAVNLRGPALCIKHAARAMVKRQVRGSIICTASSVRSGRGGSHRLQHFEAWFGGSAMGINNASGIEALASSAANLKGVALNAKHIAEAALFLASNESSVYVSGHNLVVDGGYTVVNNSITILEGKVAIITGAASGIGEAAAKLFVENGAFVVVADIQEELGLKVVASIAGPDVDRAIYKKCDVTVEKQVEETVAFAIEKYGTLDIMYSNAGILARPMDNILDMDMEDGFDRTMAVNLRGPRCA</sequence>
<name>A0AAV6K037_9ERIC</name>
<protein>
    <submittedName>
        <fullName evidence="3">Uncharacterized protein</fullName>
    </submittedName>
</protein>
<evidence type="ECO:0000313" key="4">
    <source>
        <dbReference type="Proteomes" id="UP000823749"/>
    </source>
</evidence>
<dbReference type="FunFam" id="3.40.50.720:FF:000084">
    <property type="entry name" value="Short-chain dehydrogenase reductase"/>
    <property type="match status" value="1"/>
</dbReference>
<gene>
    <name evidence="3" type="ORF">RHGRI_018066</name>
</gene>
<feature type="region of interest" description="Disordered" evidence="2">
    <location>
        <begin position="140"/>
        <end position="173"/>
    </location>
</feature>
<dbReference type="PANTHER" id="PTHR42820:SF16">
    <property type="entry name" value="SHORT-CHAIN DEHYDROGENASE REDUCTASE 3B"/>
    <property type="match status" value="1"/>
</dbReference>
<dbReference type="PROSITE" id="PS00061">
    <property type="entry name" value="ADH_SHORT"/>
    <property type="match status" value="1"/>
</dbReference>
<evidence type="ECO:0000256" key="2">
    <source>
        <dbReference type="SAM" id="MobiDB-lite"/>
    </source>
</evidence>
<evidence type="ECO:0000313" key="3">
    <source>
        <dbReference type="EMBL" id="KAG5545780.1"/>
    </source>
</evidence>
<dbReference type="GO" id="GO:0016616">
    <property type="term" value="F:oxidoreductase activity, acting on the CH-OH group of donors, NAD or NADP as acceptor"/>
    <property type="evidence" value="ECO:0007669"/>
    <property type="project" value="UniProtKB-ARBA"/>
</dbReference>
<comment type="similarity">
    <text evidence="1">Belongs to the short-chain dehydrogenases/reductases (SDR) family.</text>
</comment>
<dbReference type="PANTHER" id="PTHR42820">
    <property type="entry name" value="SHORT-CHAIN DEHYDROGENASE REDUCTASE"/>
    <property type="match status" value="1"/>
</dbReference>
<comment type="caution">
    <text evidence="3">The sequence shown here is derived from an EMBL/GenBank/DDBJ whole genome shotgun (WGS) entry which is preliminary data.</text>
</comment>
<dbReference type="InterPro" id="IPR036291">
    <property type="entry name" value="NAD(P)-bd_dom_sf"/>
</dbReference>